<accession>A0ABD3GFH3</accession>
<comment type="caution">
    <text evidence="2">The sequence shown here is derived from an EMBL/GenBank/DDBJ whole genome shotgun (WGS) entry which is preliminary data.</text>
</comment>
<dbReference type="EMBL" id="JBJQOH010000008">
    <property type="protein sequence ID" value="KAL3676912.1"/>
    <property type="molecule type" value="Genomic_DNA"/>
</dbReference>
<feature type="compositionally biased region" description="Basic and acidic residues" evidence="1">
    <location>
        <begin position="74"/>
        <end position="96"/>
    </location>
</feature>
<reference evidence="2 3" key="1">
    <citation type="submission" date="2024-09" db="EMBL/GenBank/DDBJ databases">
        <title>Chromosome-scale assembly of Riccia sorocarpa.</title>
        <authorList>
            <person name="Paukszto L."/>
        </authorList>
    </citation>
    <scope>NUCLEOTIDE SEQUENCE [LARGE SCALE GENOMIC DNA]</scope>
    <source>
        <strain evidence="2">LP-2024</strain>
        <tissue evidence="2">Aerial parts of the thallus</tissue>
    </source>
</reference>
<organism evidence="2 3">
    <name type="scientific">Riccia sorocarpa</name>
    <dbReference type="NCBI Taxonomy" id="122646"/>
    <lineage>
        <taxon>Eukaryota</taxon>
        <taxon>Viridiplantae</taxon>
        <taxon>Streptophyta</taxon>
        <taxon>Embryophyta</taxon>
        <taxon>Marchantiophyta</taxon>
        <taxon>Marchantiopsida</taxon>
        <taxon>Marchantiidae</taxon>
        <taxon>Marchantiales</taxon>
        <taxon>Ricciaceae</taxon>
        <taxon>Riccia</taxon>
    </lineage>
</organism>
<protein>
    <submittedName>
        <fullName evidence="2">Uncharacterized protein</fullName>
    </submittedName>
</protein>
<evidence type="ECO:0000313" key="3">
    <source>
        <dbReference type="Proteomes" id="UP001633002"/>
    </source>
</evidence>
<dbReference type="AlphaFoldDB" id="A0ABD3GFH3"/>
<feature type="compositionally biased region" description="Basic and acidic residues" evidence="1">
    <location>
        <begin position="115"/>
        <end position="125"/>
    </location>
</feature>
<sequence>MTINPGTTTVAARTAWEKTNLRTEAKERKQGVFKVDMSKAASEQDKNVVEGTIARIHEEDKAPELEIPTLHIGEGTHTKGINVEKRPQHDAQEERQIPTNRGDVQDDKDTDDEERSSNKGDEVNQRRLVNSMLYGGTEDEKPLAKLQPVTDDDNEQSEGSESTKSQTSESKATLSGDVLVKERGQGLNVGAALVFRAQKASDNISIAKKDPGCGKEL</sequence>
<feature type="compositionally biased region" description="Basic and acidic residues" evidence="1">
    <location>
        <begin position="55"/>
        <end position="64"/>
    </location>
</feature>
<feature type="region of interest" description="Disordered" evidence="1">
    <location>
        <begin position="36"/>
        <end position="177"/>
    </location>
</feature>
<evidence type="ECO:0000256" key="1">
    <source>
        <dbReference type="SAM" id="MobiDB-lite"/>
    </source>
</evidence>
<evidence type="ECO:0000313" key="2">
    <source>
        <dbReference type="EMBL" id="KAL3676912.1"/>
    </source>
</evidence>
<keyword evidence="3" id="KW-1185">Reference proteome</keyword>
<proteinExistence type="predicted"/>
<dbReference type="Proteomes" id="UP001633002">
    <property type="component" value="Unassembled WGS sequence"/>
</dbReference>
<name>A0ABD3GFH3_9MARC</name>
<feature type="compositionally biased region" description="Low complexity" evidence="1">
    <location>
        <begin position="159"/>
        <end position="171"/>
    </location>
</feature>
<gene>
    <name evidence="2" type="ORF">R1sor_026860</name>
</gene>